<dbReference type="GO" id="GO:0003700">
    <property type="term" value="F:DNA-binding transcription factor activity"/>
    <property type="evidence" value="ECO:0007669"/>
    <property type="project" value="InterPro"/>
</dbReference>
<gene>
    <name evidence="5" type="ORF">EKO23_02120</name>
</gene>
<proteinExistence type="predicted"/>
<organism evidence="5 6">
    <name type="scientific">Nocardioides guangzhouensis</name>
    <dbReference type="NCBI Taxonomy" id="2497878"/>
    <lineage>
        <taxon>Bacteria</taxon>
        <taxon>Bacillati</taxon>
        <taxon>Actinomycetota</taxon>
        <taxon>Actinomycetes</taxon>
        <taxon>Propionibacteriales</taxon>
        <taxon>Nocardioidaceae</taxon>
        <taxon>Nocardioides</taxon>
    </lineage>
</organism>
<dbReference type="InterPro" id="IPR036388">
    <property type="entry name" value="WH-like_DNA-bd_sf"/>
</dbReference>
<accession>A0A4V1Y018</accession>
<dbReference type="InterPro" id="IPR023187">
    <property type="entry name" value="Tscrpt_reg_MarR-type_CS"/>
</dbReference>
<evidence type="ECO:0000256" key="1">
    <source>
        <dbReference type="ARBA" id="ARBA00023015"/>
    </source>
</evidence>
<evidence type="ECO:0000259" key="4">
    <source>
        <dbReference type="PROSITE" id="PS50995"/>
    </source>
</evidence>
<dbReference type="SUPFAM" id="SSF46785">
    <property type="entry name" value="Winged helix' DNA-binding domain"/>
    <property type="match status" value="1"/>
</dbReference>
<comment type="caution">
    <text evidence="5">The sequence shown here is derived from an EMBL/GenBank/DDBJ whole genome shotgun (WGS) entry which is preliminary data.</text>
</comment>
<dbReference type="PROSITE" id="PS01117">
    <property type="entry name" value="HTH_MARR_1"/>
    <property type="match status" value="1"/>
</dbReference>
<dbReference type="RefSeq" id="WP_134713586.1">
    <property type="nucleotide sequence ID" value="NZ_SDKM01000002.1"/>
</dbReference>
<dbReference type="AlphaFoldDB" id="A0A4V1Y018"/>
<keyword evidence="3" id="KW-0804">Transcription</keyword>
<dbReference type="PANTHER" id="PTHR33164">
    <property type="entry name" value="TRANSCRIPTIONAL REGULATOR, MARR FAMILY"/>
    <property type="match status" value="1"/>
</dbReference>
<feature type="domain" description="HTH marR-type" evidence="4">
    <location>
        <begin position="9"/>
        <end position="150"/>
    </location>
</feature>
<dbReference type="PANTHER" id="PTHR33164:SF43">
    <property type="entry name" value="HTH-TYPE TRANSCRIPTIONAL REPRESSOR YETL"/>
    <property type="match status" value="1"/>
</dbReference>
<dbReference type="Pfam" id="PF12802">
    <property type="entry name" value="MarR_2"/>
    <property type="match status" value="1"/>
</dbReference>
<dbReference type="GO" id="GO:0003677">
    <property type="term" value="F:DNA binding"/>
    <property type="evidence" value="ECO:0007669"/>
    <property type="project" value="UniProtKB-KW"/>
</dbReference>
<keyword evidence="2" id="KW-0238">DNA-binding</keyword>
<evidence type="ECO:0000313" key="5">
    <source>
        <dbReference type="EMBL" id="RYP88699.1"/>
    </source>
</evidence>
<reference evidence="5 6" key="1">
    <citation type="submission" date="2019-01" db="EMBL/GenBank/DDBJ databases">
        <title>Nocardioides guangzhouensis sp. nov., an actinobacterium isolated from soil.</title>
        <authorList>
            <person name="Fu Y."/>
            <person name="Cai Y."/>
            <person name="Lin Z."/>
            <person name="Chen P."/>
        </authorList>
    </citation>
    <scope>NUCLEOTIDE SEQUENCE [LARGE SCALE GENOMIC DNA]</scope>
    <source>
        <strain evidence="5 6">130</strain>
    </source>
</reference>
<sequence length="158" mass="17622">MTSRHDGHPDHILALLGYLMDAFRRELPLRLELVDLEGAPGVTRSLRGSQIRLLSLTPEEGLRVTDLADRAGMTKQSLGEFATTLEAQGLLESVRDPADRRVRILRPTADGMAAVRIGQRVIEDLEQEYRQQYGAERWDTLREILLAITSSSEGTPTS</sequence>
<dbReference type="InterPro" id="IPR000835">
    <property type="entry name" value="HTH_MarR-typ"/>
</dbReference>
<dbReference type="EMBL" id="SDKM01000002">
    <property type="protein sequence ID" value="RYP88699.1"/>
    <property type="molecule type" value="Genomic_DNA"/>
</dbReference>
<dbReference type="GO" id="GO:0006950">
    <property type="term" value="P:response to stress"/>
    <property type="evidence" value="ECO:0007669"/>
    <property type="project" value="TreeGrafter"/>
</dbReference>
<protein>
    <submittedName>
        <fullName evidence="5">MarR family transcriptional regulator</fullName>
    </submittedName>
</protein>
<dbReference type="InterPro" id="IPR039422">
    <property type="entry name" value="MarR/SlyA-like"/>
</dbReference>
<dbReference type="Proteomes" id="UP000295198">
    <property type="component" value="Unassembled WGS sequence"/>
</dbReference>
<dbReference type="InterPro" id="IPR036390">
    <property type="entry name" value="WH_DNA-bd_sf"/>
</dbReference>
<dbReference type="Gene3D" id="1.10.10.10">
    <property type="entry name" value="Winged helix-like DNA-binding domain superfamily/Winged helix DNA-binding domain"/>
    <property type="match status" value="1"/>
</dbReference>
<keyword evidence="6" id="KW-1185">Reference proteome</keyword>
<evidence type="ECO:0000313" key="6">
    <source>
        <dbReference type="Proteomes" id="UP000295198"/>
    </source>
</evidence>
<keyword evidence="1" id="KW-0805">Transcription regulation</keyword>
<evidence type="ECO:0000256" key="2">
    <source>
        <dbReference type="ARBA" id="ARBA00023125"/>
    </source>
</evidence>
<name>A0A4V1Y018_9ACTN</name>
<dbReference type="PROSITE" id="PS50995">
    <property type="entry name" value="HTH_MARR_2"/>
    <property type="match status" value="1"/>
</dbReference>
<dbReference type="OrthoDB" id="122135at2"/>
<dbReference type="SMART" id="SM00347">
    <property type="entry name" value="HTH_MARR"/>
    <property type="match status" value="1"/>
</dbReference>
<evidence type="ECO:0000256" key="3">
    <source>
        <dbReference type="ARBA" id="ARBA00023163"/>
    </source>
</evidence>